<dbReference type="Pfam" id="PF03083">
    <property type="entry name" value="MtN3_slv"/>
    <property type="match status" value="1"/>
</dbReference>
<dbReference type="Proteomes" id="UP001314241">
    <property type="component" value="Unassembled WGS sequence"/>
</dbReference>
<dbReference type="RefSeq" id="WP_349642020.1">
    <property type="nucleotide sequence ID" value="NZ_CAWVOH010000002.1"/>
</dbReference>
<evidence type="ECO:0000313" key="2">
    <source>
        <dbReference type="EMBL" id="CAK8054472.1"/>
    </source>
</evidence>
<sequence length="99" mass="11294">MQAPRRKHHSQHHIHFDTFIHYISWIATILSVLMYVTYIPQIGQNLAGNKGTPLQPLVAALNCSLWVFYGLFKHPRDLPLAIANMPGILFGLLTFWTAL</sequence>
<protein>
    <submittedName>
        <fullName evidence="2">SemiSWEET family</fullName>
    </submittedName>
</protein>
<keyword evidence="1" id="KW-0472">Membrane</keyword>
<evidence type="ECO:0000313" key="3">
    <source>
        <dbReference type="Proteomes" id="UP001314241"/>
    </source>
</evidence>
<dbReference type="EMBL" id="CAWVOH010000002">
    <property type="protein sequence ID" value="CAK8054472.1"/>
    <property type="molecule type" value="Genomic_DNA"/>
</dbReference>
<evidence type="ECO:0000256" key="1">
    <source>
        <dbReference type="SAM" id="Phobius"/>
    </source>
</evidence>
<organism evidence="2 3">
    <name type="scientific">Eupransor demetentiae</name>
    <dbReference type="NCBI Taxonomy" id="3109584"/>
    <lineage>
        <taxon>Bacteria</taxon>
        <taxon>Bacillati</taxon>
        <taxon>Bacillota</taxon>
        <taxon>Bacilli</taxon>
        <taxon>Lactobacillales</taxon>
        <taxon>Lactobacillaceae</taxon>
        <taxon>Eupransor</taxon>
    </lineage>
</organism>
<gene>
    <name evidence="2" type="ORF">R54876_GBNLAHCA_01041</name>
</gene>
<comment type="caution">
    <text evidence="2">The sequence shown here is derived from an EMBL/GenBank/DDBJ whole genome shotgun (WGS) entry which is preliminary data.</text>
</comment>
<keyword evidence="1" id="KW-0812">Transmembrane</keyword>
<feature type="transmembrane region" description="Helical" evidence="1">
    <location>
        <begin position="54"/>
        <end position="72"/>
    </location>
</feature>
<accession>A0ABP0EQB8</accession>
<keyword evidence="3" id="KW-1185">Reference proteome</keyword>
<feature type="transmembrane region" description="Helical" evidence="1">
    <location>
        <begin position="20"/>
        <end position="42"/>
    </location>
</feature>
<feature type="transmembrane region" description="Helical" evidence="1">
    <location>
        <begin position="79"/>
        <end position="98"/>
    </location>
</feature>
<proteinExistence type="predicted"/>
<reference evidence="2 3" key="1">
    <citation type="submission" date="2024-01" db="EMBL/GenBank/DDBJ databases">
        <authorList>
            <person name="Botero Cardona J."/>
        </authorList>
    </citation>
    <scope>NUCLEOTIDE SEQUENCE [LARGE SCALE GENOMIC DNA]</scope>
    <source>
        <strain evidence="2 3">LMG 33000</strain>
    </source>
</reference>
<name>A0ABP0EQB8_9LACO</name>
<dbReference type="Gene3D" id="1.20.1280.290">
    <property type="match status" value="1"/>
</dbReference>
<dbReference type="InterPro" id="IPR004316">
    <property type="entry name" value="SWEET_rpt"/>
</dbReference>
<keyword evidence="1" id="KW-1133">Transmembrane helix</keyword>